<evidence type="ECO:0000313" key="3">
    <source>
        <dbReference type="Proteomes" id="UP000294513"/>
    </source>
</evidence>
<dbReference type="EMBL" id="SMKU01000067">
    <property type="protein sequence ID" value="TDD88032.1"/>
    <property type="molecule type" value="Genomic_DNA"/>
</dbReference>
<protein>
    <submittedName>
        <fullName evidence="2">Uncharacterized protein</fullName>
    </submittedName>
</protein>
<gene>
    <name evidence="2" type="ORF">E1298_15605</name>
</gene>
<keyword evidence="3" id="KW-1185">Reference proteome</keyword>
<dbReference type="OrthoDB" id="3540364at2"/>
<keyword evidence="1" id="KW-0472">Membrane</keyword>
<dbReference type="Proteomes" id="UP000294513">
    <property type="component" value="Unassembled WGS sequence"/>
</dbReference>
<name>A0A4R5BUW5_9ACTN</name>
<evidence type="ECO:0000256" key="1">
    <source>
        <dbReference type="SAM" id="Phobius"/>
    </source>
</evidence>
<comment type="caution">
    <text evidence="2">The sequence shown here is derived from an EMBL/GenBank/DDBJ whole genome shotgun (WGS) entry which is preliminary data.</text>
</comment>
<proteinExistence type="predicted"/>
<feature type="transmembrane region" description="Helical" evidence="1">
    <location>
        <begin position="35"/>
        <end position="56"/>
    </location>
</feature>
<accession>A0A4R5BUW5</accession>
<keyword evidence="1" id="KW-0812">Transmembrane</keyword>
<dbReference type="RefSeq" id="WP_131893759.1">
    <property type="nucleotide sequence ID" value="NZ_SMKU01000067.1"/>
</dbReference>
<sequence>MRRRPPIEERIAARQRERGPLKPGAYFEHGPAKMLFFFGIGVVVVTHLIALSMYFLDAG</sequence>
<dbReference type="AlphaFoldDB" id="A0A4R5BUW5"/>
<keyword evidence="1" id="KW-1133">Transmembrane helix</keyword>
<evidence type="ECO:0000313" key="2">
    <source>
        <dbReference type="EMBL" id="TDD88032.1"/>
    </source>
</evidence>
<reference evidence="2 3" key="1">
    <citation type="submission" date="2019-03" db="EMBL/GenBank/DDBJ databases">
        <title>Draft genome sequences of novel Actinobacteria.</title>
        <authorList>
            <person name="Sahin N."/>
            <person name="Ay H."/>
            <person name="Saygin H."/>
        </authorList>
    </citation>
    <scope>NUCLEOTIDE SEQUENCE [LARGE SCALE GENOMIC DNA]</scope>
    <source>
        <strain evidence="2 3">H3C3</strain>
    </source>
</reference>
<organism evidence="2 3">
    <name type="scientific">Actinomadura rubrisoli</name>
    <dbReference type="NCBI Taxonomy" id="2530368"/>
    <lineage>
        <taxon>Bacteria</taxon>
        <taxon>Bacillati</taxon>
        <taxon>Actinomycetota</taxon>
        <taxon>Actinomycetes</taxon>
        <taxon>Streptosporangiales</taxon>
        <taxon>Thermomonosporaceae</taxon>
        <taxon>Actinomadura</taxon>
    </lineage>
</organism>